<evidence type="ECO:0000313" key="2">
    <source>
        <dbReference type="Proteomes" id="UP000234845"/>
    </source>
</evidence>
<dbReference type="Gene3D" id="1.10.10.10">
    <property type="entry name" value="Winged helix-like DNA-binding domain superfamily/Winged helix DNA-binding domain"/>
    <property type="match status" value="1"/>
</dbReference>
<gene>
    <name evidence="1" type="ORF">CWI75_16825</name>
</gene>
<dbReference type="PANTHER" id="PTHR30319">
    <property type="entry name" value="PHENYLACETIC ACID REGULATOR-RELATED TRANSCRIPTIONAL REPRESSOR"/>
    <property type="match status" value="1"/>
</dbReference>
<keyword evidence="2" id="KW-1185">Reference proteome</keyword>
<protein>
    <recommendedName>
        <fullName evidence="3">PaaX family transcriptional regulator</fullName>
    </recommendedName>
</protein>
<dbReference type="Proteomes" id="UP000234845">
    <property type="component" value="Unassembled WGS sequence"/>
</dbReference>
<proteinExistence type="predicted"/>
<dbReference type="InterPro" id="IPR036388">
    <property type="entry name" value="WH-like_DNA-bd_sf"/>
</dbReference>
<sequence length="256" mass="29069">MSPKLVILDVLSVAGDIALTSPMLARSGEIMGFKPGSMRVATSRLATDGLIKSPRRGEWQLAKTGTWIKEQSRWTLREELVKPWQGDWWVASTQWVSRSNRPEWRSHENALWHRGFVEAGRDYFVRPANLNLTFSQLLSELAALGMSAESLVCHAMALSMAPDTMLWEARERNDLFRALASRIEALISSTSASMTTRQEVCRDYLRLGRKAVWALNMDPLLPKEWNDNTDTDHLLSLMPRFIASGKKLWLEQLGID</sequence>
<evidence type="ECO:0008006" key="3">
    <source>
        <dbReference type="Google" id="ProtNLM"/>
    </source>
</evidence>
<accession>A0A2N5XYU6</accession>
<dbReference type="GO" id="GO:0006351">
    <property type="term" value="P:DNA-templated transcription"/>
    <property type="evidence" value="ECO:0007669"/>
    <property type="project" value="TreeGrafter"/>
</dbReference>
<reference evidence="2" key="1">
    <citation type="submission" date="2017-11" db="EMBL/GenBank/DDBJ databases">
        <title>The draft genome sequence of Chromatocurvus sp. F02.</title>
        <authorList>
            <person name="Du Z.-J."/>
            <person name="Chang Y.-Q."/>
        </authorList>
    </citation>
    <scope>NUCLEOTIDE SEQUENCE [LARGE SCALE GENOMIC DNA]</scope>
    <source>
        <strain evidence="2">F02</strain>
    </source>
</reference>
<dbReference type="PANTHER" id="PTHR30319:SF1">
    <property type="entry name" value="TRANSCRIPTIONAL REPRESSOR PAAX"/>
    <property type="match status" value="1"/>
</dbReference>
<evidence type="ECO:0000313" key="1">
    <source>
        <dbReference type="EMBL" id="PLW81289.1"/>
    </source>
</evidence>
<dbReference type="AlphaFoldDB" id="A0A2N5XYU6"/>
<comment type="caution">
    <text evidence="1">The sequence shown here is derived from an EMBL/GenBank/DDBJ whole genome shotgun (WGS) entry which is preliminary data.</text>
</comment>
<name>A0A2N5XYU6_9GAMM</name>
<dbReference type="EMBL" id="PKLZ01000015">
    <property type="protein sequence ID" value="PLW81289.1"/>
    <property type="molecule type" value="Genomic_DNA"/>
</dbReference>
<organism evidence="1 2">
    <name type="scientific">Kineobactrum sediminis</name>
    <dbReference type="NCBI Taxonomy" id="1905677"/>
    <lineage>
        <taxon>Bacteria</taxon>
        <taxon>Pseudomonadati</taxon>
        <taxon>Pseudomonadota</taxon>
        <taxon>Gammaproteobacteria</taxon>
        <taxon>Cellvibrionales</taxon>
        <taxon>Halieaceae</taxon>
        <taxon>Kineobactrum</taxon>
    </lineage>
</organism>